<dbReference type="InterPro" id="IPR025205">
    <property type="entry name" value="PilX/PilW_C"/>
</dbReference>
<proteinExistence type="predicted"/>
<keyword evidence="1" id="KW-0812">Transmembrane</keyword>
<dbReference type="Pfam" id="PF14341">
    <property type="entry name" value="PilX_N"/>
    <property type="match status" value="1"/>
</dbReference>
<gene>
    <name evidence="4" type="ORF">MNBD_GAMMA15-750</name>
</gene>
<feature type="transmembrane region" description="Helical" evidence="1">
    <location>
        <begin position="7"/>
        <end position="28"/>
    </location>
</feature>
<sequence length="187" mass="20586">MRTTQNGAILIVSLLMLLVMTIIGVAGMSSTVLEEKMANNNRQKHLAIQSASGALRDAELWIITNVTTVTEFEAQFSGAPNELYWSRRPTPASSLRPSTIANVLDRYSWAVGNSAIPPSTLVNGTEDPPRYIIEYVGRFAGDLSQDKIDPTANNDSREYAFRITAIGWGMDNTTTYVAQSTLRMQLL</sequence>
<evidence type="ECO:0000259" key="2">
    <source>
        <dbReference type="Pfam" id="PF13681"/>
    </source>
</evidence>
<dbReference type="AlphaFoldDB" id="A0A3B0YVT6"/>
<reference evidence="4" key="1">
    <citation type="submission" date="2018-06" db="EMBL/GenBank/DDBJ databases">
        <authorList>
            <person name="Zhirakovskaya E."/>
        </authorList>
    </citation>
    <scope>NUCLEOTIDE SEQUENCE</scope>
</reference>
<keyword evidence="1" id="KW-1133">Transmembrane helix</keyword>
<evidence type="ECO:0008006" key="5">
    <source>
        <dbReference type="Google" id="ProtNLM"/>
    </source>
</evidence>
<protein>
    <recommendedName>
        <fullName evidence="5">Type IV fimbrial biogenesis protein PilX</fullName>
    </recommendedName>
</protein>
<evidence type="ECO:0000259" key="3">
    <source>
        <dbReference type="Pfam" id="PF14341"/>
    </source>
</evidence>
<accession>A0A3B0YVT6</accession>
<evidence type="ECO:0000256" key="1">
    <source>
        <dbReference type="SAM" id="Phobius"/>
    </source>
</evidence>
<keyword evidence="1" id="KW-0472">Membrane</keyword>
<dbReference type="EMBL" id="UOFN01000122">
    <property type="protein sequence ID" value="VAW80013.1"/>
    <property type="molecule type" value="Genomic_DNA"/>
</dbReference>
<feature type="domain" description="Type 4 fimbrial biogenesis protein PilX N-terminal" evidence="3">
    <location>
        <begin position="7"/>
        <end position="55"/>
    </location>
</feature>
<organism evidence="4">
    <name type="scientific">hydrothermal vent metagenome</name>
    <dbReference type="NCBI Taxonomy" id="652676"/>
    <lineage>
        <taxon>unclassified sequences</taxon>
        <taxon>metagenomes</taxon>
        <taxon>ecological metagenomes</taxon>
    </lineage>
</organism>
<evidence type="ECO:0000313" key="4">
    <source>
        <dbReference type="EMBL" id="VAW80013.1"/>
    </source>
</evidence>
<dbReference type="InterPro" id="IPR025746">
    <property type="entry name" value="PilX_N_dom"/>
</dbReference>
<feature type="domain" description="PilX/PilW C-terminal" evidence="2">
    <location>
        <begin position="101"/>
        <end position="183"/>
    </location>
</feature>
<name>A0A3B0YVT6_9ZZZZ</name>
<dbReference type="Pfam" id="PF13681">
    <property type="entry name" value="PilX"/>
    <property type="match status" value="1"/>
</dbReference>